<dbReference type="Pfam" id="PF04883">
    <property type="entry name" value="HK97-gp10_like"/>
    <property type="match status" value="1"/>
</dbReference>
<dbReference type="AlphaFoldDB" id="A0A2D1KME4"/>
<dbReference type="Proteomes" id="UP000223559">
    <property type="component" value="Chromosome"/>
</dbReference>
<accession>A0A2D1KME4</accession>
<name>A0A2D1KME4_9LACO</name>
<protein>
    <submittedName>
        <fullName evidence="1">Uncharacterized protein</fullName>
    </submittedName>
</protein>
<sequence length="119" mass="13451">MSSAIKMKFKGLDAFISGVEKQPKKIQKEIDGAIWETAQRVERAAKLNAPVDTGYLRQNIVAKKTGNLTARVDSFAFYSFYQEYGTRKMAAHPYFRPAINNEYPRLFLICQAIVNGGIK</sequence>
<reference evidence="1 2" key="1">
    <citation type="submission" date="2016-10" db="EMBL/GenBank/DDBJ databases">
        <title>The whole genome sequencing and assembly of L. cotyniformis subsp. torquens DSM 20004 strain.</title>
        <authorList>
            <person name="Park M.-K."/>
            <person name="Lee Y.-J."/>
            <person name="Yi H."/>
            <person name="Bahn Y.-S."/>
            <person name="Kim J.F."/>
            <person name="Lee D.-W."/>
        </authorList>
    </citation>
    <scope>NUCLEOTIDE SEQUENCE [LARGE SCALE GENOMIC DNA]</scope>
    <source>
        <strain evidence="1 2">DSM 20004</strain>
    </source>
</reference>
<proteinExistence type="predicted"/>
<evidence type="ECO:0000313" key="2">
    <source>
        <dbReference type="Proteomes" id="UP000223559"/>
    </source>
</evidence>
<dbReference type="NCBIfam" id="TIGR01725">
    <property type="entry name" value="phge_HK97_gp10"/>
    <property type="match status" value="1"/>
</dbReference>
<dbReference type="KEGG" id="lcy:LC20004_05130"/>
<evidence type="ECO:0000313" key="1">
    <source>
        <dbReference type="EMBL" id="ATO43325.1"/>
    </source>
</evidence>
<dbReference type="InterPro" id="IPR010064">
    <property type="entry name" value="HK97-gp10_tail"/>
</dbReference>
<organism evidence="1 2">
    <name type="scientific">Loigolactobacillus coryniformis subsp. torquens DSM 20004 = KCTC 3535</name>
    <dbReference type="NCBI Taxonomy" id="1423822"/>
    <lineage>
        <taxon>Bacteria</taxon>
        <taxon>Bacillati</taxon>
        <taxon>Bacillota</taxon>
        <taxon>Bacilli</taxon>
        <taxon>Lactobacillales</taxon>
        <taxon>Lactobacillaceae</taxon>
        <taxon>Loigolactobacillus</taxon>
    </lineage>
</organism>
<keyword evidence="2" id="KW-1185">Reference proteome</keyword>
<gene>
    <name evidence="1" type="ORF">LC20004_05130</name>
</gene>
<dbReference type="EMBL" id="CP017697">
    <property type="protein sequence ID" value="ATO43325.1"/>
    <property type="molecule type" value="Genomic_DNA"/>
</dbReference>